<reference evidence="1 2" key="1">
    <citation type="journal article" date="2020" name="Microorganisms">
        <title>Osmotic Adaptation and Compatible Solute Biosynthesis of Phototrophic Bacteria as Revealed from Genome Analyses.</title>
        <authorList>
            <person name="Imhoff J.F."/>
            <person name="Rahn T."/>
            <person name="Kunzel S."/>
            <person name="Keller A."/>
            <person name="Neulinger S.C."/>
        </authorList>
    </citation>
    <scope>NUCLEOTIDE SEQUENCE [LARGE SCALE GENOMIC DNA]</scope>
    <source>
        <strain evidence="1 2">DSM 25653</strain>
    </source>
</reference>
<dbReference type="Proteomes" id="UP001138768">
    <property type="component" value="Unassembled WGS sequence"/>
</dbReference>
<accession>A0A9X0W7Q8</accession>
<name>A0A9X0W7Q8_9GAMM</name>
<dbReference type="EMBL" id="NRRY01000011">
    <property type="protein sequence ID" value="MBK1618582.1"/>
    <property type="molecule type" value="Genomic_DNA"/>
</dbReference>
<keyword evidence="2" id="KW-1185">Reference proteome</keyword>
<evidence type="ECO:0000313" key="2">
    <source>
        <dbReference type="Proteomes" id="UP001138768"/>
    </source>
</evidence>
<gene>
    <name evidence="1" type="ORF">CKO42_09050</name>
</gene>
<protein>
    <submittedName>
        <fullName evidence="1">Uncharacterized protein</fullName>
    </submittedName>
</protein>
<dbReference type="AlphaFoldDB" id="A0A9X0W7Q8"/>
<evidence type="ECO:0000313" key="1">
    <source>
        <dbReference type="EMBL" id="MBK1618582.1"/>
    </source>
</evidence>
<comment type="caution">
    <text evidence="1">The sequence shown here is derived from an EMBL/GenBank/DDBJ whole genome shotgun (WGS) entry which is preliminary data.</text>
</comment>
<organism evidence="1 2">
    <name type="scientific">Lamprobacter modestohalophilus</name>
    <dbReference type="NCBI Taxonomy" id="1064514"/>
    <lineage>
        <taxon>Bacteria</taxon>
        <taxon>Pseudomonadati</taxon>
        <taxon>Pseudomonadota</taxon>
        <taxon>Gammaproteobacteria</taxon>
        <taxon>Chromatiales</taxon>
        <taxon>Chromatiaceae</taxon>
        <taxon>Lamprobacter</taxon>
    </lineage>
</organism>
<sequence>MAISKVGVGVRSRLVGRLLDGGDTAADLMMVITDDSEQNESSEPDASSIRKAGKSFPYFAGKHKRCFKDILFQGFFNRRHPVHRRRGERPSAG</sequence>
<proteinExistence type="predicted"/>